<dbReference type="EMBL" id="VSSQ01022350">
    <property type="protein sequence ID" value="MPM68610.1"/>
    <property type="molecule type" value="Genomic_DNA"/>
</dbReference>
<reference evidence="1" key="1">
    <citation type="submission" date="2019-08" db="EMBL/GenBank/DDBJ databases">
        <authorList>
            <person name="Kucharzyk K."/>
            <person name="Murdoch R.W."/>
            <person name="Higgins S."/>
            <person name="Loffler F."/>
        </authorList>
    </citation>
    <scope>NUCLEOTIDE SEQUENCE</scope>
</reference>
<organism evidence="1">
    <name type="scientific">bioreactor metagenome</name>
    <dbReference type="NCBI Taxonomy" id="1076179"/>
    <lineage>
        <taxon>unclassified sequences</taxon>
        <taxon>metagenomes</taxon>
        <taxon>ecological metagenomes</taxon>
    </lineage>
</organism>
<protein>
    <submittedName>
        <fullName evidence="1">Uncharacterized protein</fullName>
    </submittedName>
</protein>
<name>A0A645BT56_9ZZZZ</name>
<evidence type="ECO:0000313" key="1">
    <source>
        <dbReference type="EMBL" id="MPM68610.1"/>
    </source>
</evidence>
<gene>
    <name evidence="1" type="ORF">SDC9_115544</name>
</gene>
<proteinExistence type="predicted"/>
<comment type="caution">
    <text evidence="1">The sequence shown here is derived from an EMBL/GenBank/DDBJ whole genome shotgun (WGS) entry which is preliminary data.</text>
</comment>
<dbReference type="AlphaFoldDB" id="A0A645BT56"/>
<accession>A0A645BT56</accession>
<sequence>MLFNRISIDPAGESETVVAIVVVDETGFGVKVLAAELERIVAAAGMRHTAEGGVVIGVRDYAGGIAQFDDVLVTVGNDVFIDTVRRPHQRYIQAHRLPEVVRQQRVAVQRVEFRDQLIAVVDKLAVFVKAPVQTQQTLVVDLLPDAPPHVVVVALDLDVVGFRFHQPVFGVVGVSPVAMGQHVAVGVVGRHGGVHQRVLIDEIRRVAGRSGVLNRAGPVADLIVEIGH</sequence>